<dbReference type="PROSITE" id="PS50181">
    <property type="entry name" value="FBOX"/>
    <property type="match status" value="1"/>
</dbReference>
<dbReference type="CDD" id="cd22151">
    <property type="entry name" value="F-box_AtGID2-like"/>
    <property type="match status" value="1"/>
</dbReference>
<feature type="domain" description="F-box" evidence="2">
    <location>
        <begin position="49"/>
        <end position="95"/>
    </location>
</feature>
<dbReference type="SUPFAM" id="SSF81383">
    <property type="entry name" value="F-box domain"/>
    <property type="match status" value="1"/>
</dbReference>
<dbReference type="PANTHER" id="PTHR12874:SF9">
    <property type="entry name" value="F-BOX ONLY PROTEIN 48"/>
    <property type="match status" value="1"/>
</dbReference>
<name>A0ABP0UMZ7_9BRYO</name>
<proteinExistence type="predicted"/>
<protein>
    <recommendedName>
        <fullName evidence="2">F-box domain-containing protein</fullName>
    </recommendedName>
</protein>
<keyword evidence="1" id="KW-0833">Ubl conjugation pathway</keyword>
<keyword evidence="4" id="KW-1185">Reference proteome</keyword>
<dbReference type="Proteomes" id="UP001497512">
    <property type="component" value="Chromosome 5"/>
</dbReference>
<dbReference type="SMART" id="SM00256">
    <property type="entry name" value="FBOX"/>
    <property type="match status" value="1"/>
</dbReference>
<dbReference type="EMBL" id="OZ019897">
    <property type="protein sequence ID" value="CAK9225761.1"/>
    <property type="molecule type" value="Genomic_DNA"/>
</dbReference>
<evidence type="ECO:0000313" key="3">
    <source>
        <dbReference type="EMBL" id="CAK9225761.1"/>
    </source>
</evidence>
<evidence type="ECO:0000259" key="2">
    <source>
        <dbReference type="PROSITE" id="PS50181"/>
    </source>
</evidence>
<organism evidence="3 4">
    <name type="scientific">Sphagnum troendelagicum</name>
    <dbReference type="NCBI Taxonomy" id="128251"/>
    <lineage>
        <taxon>Eukaryota</taxon>
        <taxon>Viridiplantae</taxon>
        <taxon>Streptophyta</taxon>
        <taxon>Embryophyta</taxon>
        <taxon>Bryophyta</taxon>
        <taxon>Sphagnophytina</taxon>
        <taxon>Sphagnopsida</taxon>
        <taxon>Sphagnales</taxon>
        <taxon>Sphagnaceae</taxon>
        <taxon>Sphagnum</taxon>
    </lineage>
</organism>
<evidence type="ECO:0000256" key="1">
    <source>
        <dbReference type="ARBA" id="ARBA00022786"/>
    </source>
</evidence>
<evidence type="ECO:0000313" key="4">
    <source>
        <dbReference type="Proteomes" id="UP001497512"/>
    </source>
</evidence>
<dbReference type="Gene3D" id="1.20.1280.50">
    <property type="match status" value="1"/>
</dbReference>
<sequence>MATVIPPRTGLEHLQYLETKRPWLSLYGTRVRPVPPAGSSSSKPVYDSSLLHCMLPDELLQEVFMHMSPYALGRAACVCRKWRYATRSPILWRNACLKTWQVTGWEENERILWMQYGGSWRTMWQKRPHLRYDGLYVSRNTYIRAGIAEWRTTNPVHLVCYFRYIRFFTNGKFLYKTTPLRLKEVAKTLQGRPSKLDSVFGGRCTLTDTQVEAALIYPGKRPTVLRIRLRLRGTVTGANNRLDVLSLVTCGVDENEMSTGAEVLDVTEGWEEDETHNPDIPATSHRRGMAAFVFVPFEEVETSVLNLPVDKMDYYVPG</sequence>
<dbReference type="Pfam" id="PF19270">
    <property type="entry name" value="FBO_C"/>
    <property type="match status" value="1"/>
</dbReference>
<reference evidence="3" key="1">
    <citation type="submission" date="2024-02" db="EMBL/GenBank/DDBJ databases">
        <authorList>
            <consortium name="ELIXIR-Norway"/>
            <consortium name="Elixir Norway"/>
        </authorList>
    </citation>
    <scope>NUCLEOTIDE SEQUENCE</scope>
</reference>
<dbReference type="Pfam" id="PF12937">
    <property type="entry name" value="F-box-like"/>
    <property type="match status" value="1"/>
</dbReference>
<accession>A0ABP0UMZ7</accession>
<dbReference type="InterPro" id="IPR036047">
    <property type="entry name" value="F-box-like_dom_sf"/>
</dbReference>
<dbReference type="PANTHER" id="PTHR12874">
    <property type="entry name" value="F-BOX ONLY PROTEIN 48-RELATED"/>
    <property type="match status" value="1"/>
</dbReference>
<dbReference type="InterPro" id="IPR001810">
    <property type="entry name" value="F-box_dom"/>
</dbReference>
<dbReference type="InterPro" id="IPR045464">
    <property type="entry name" value="Hrt3/FBXO9_C"/>
</dbReference>
<gene>
    <name evidence="3" type="ORF">CSSPTR1EN2_LOCUS17875</name>
</gene>